<reference evidence="1 2" key="1">
    <citation type="submission" date="2020-08" db="EMBL/GenBank/DDBJ databases">
        <title>Genomic Encyclopedia of Type Strains, Phase IV (KMG-IV): sequencing the most valuable type-strain genomes for metagenomic binning, comparative biology and taxonomic classification.</title>
        <authorList>
            <person name="Goeker M."/>
        </authorList>
    </citation>
    <scope>NUCLEOTIDE SEQUENCE [LARGE SCALE GENOMIC DNA]</scope>
    <source>
        <strain evidence="1 2">DSM 45615</strain>
    </source>
</reference>
<dbReference type="RefSeq" id="WP_185054503.1">
    <property type="nucleotide sequence ID" value="NZ_BAABIX010000038.1"/>
</dbReference>
<comment type="caution">
    <text evidence="1">The sequence shown here is derived from an EMBL/GenBank/DDBJ whole genome shotgun (WGS) entry which is preliminary data.</text>
</comment>
<keyword evidence="2" id="KW-1185">Reference proteome</keyword>
<sequence>MVRLPGRKDSTDELVQIRSGEALRGVLAMPAREARELAARLQYAPPTREDITPRILAEVLWYYDHATGTKPDAFHAALIDLLVIATDTQRAYLAGPHYAGYAAAVAIALSDGGLEHLRGMYEALMADTMHDSGDTE</sequence>
<protein>
    <submittedName>
        <fullName evidence="1">Uncharacterized protein</fullName>
    </submittedName>
</protein>
<gene>
    <name evidence="1" type="ORF">HNP84_007350</name>
</gene>
<evidence type="ECO:0000313" key="1">
    <source>
        <dbReference type="EMBL" id="MBB5137598.1"/>
    </source>
</evidence>
<organism evidence="1 2">
    <name type="scientific">Thermocatellispora tengchongensis</name>
    <dbReference type="NCBI Taxonomy" id="1073253"/>
    <lineage>
        <taxon>Bacteria</taxon>
        <taxon>Bacillati</taxon>
        <taxon>Actinomycetota</taxon>
        <taxon>Actinomycetes</taxon>
        <taxon>Streptosporangiales</taxon>
        <taxon>Streptosporangiaceae</taxon>
        <taxon>Thermocatellispora</taxon>
    </lineage>
</organism>
<dbReference type="Proteomes" id="UP000578449">
    <property type="component" value="Unassembled WGS sequence"/>
</dbReference>
<name>A0A840PDA9_9ACTN</name>
<dbReference type="EMBL" id="JACHGN010000019">
    <property type="protein sequence ID" value="MBB5137598.1"/>
    <property type="molecule type" value="Genomic_DNA"/>
</dbReference>
<proteinExistence type="predicted"/>
<accession>A0A840PDA9</accession>
<dbReference type="AlphaFoldDB" id="A0A840PDA9"/>
<evidence type="ECO:0000313" key="2">
    <source>
        <dbReference type="Proteomes" id="UP000578449"/>
    </source>
</evidence>